<keyword evidence="2 5" id="KW-0812">Transmembrane</keyword>
<comment type="subcellular location">
    <subcellularLocation>
        <location evidence="1">Membrane</location>
        <topology evidence="1">Multi-pass membrane protein</topology>
    </subcellularLocation>
</comment>
<dbReference type="Pfam" id="PF03798">
    <property type="entry name" value="TRAM_LAG1_CLN8"/>
    <property type="match status" value="1"/>
</dbReference>
<dbReference type="EMBL" id="CAMPGE010012560">
    <property type="protein sequence ID" value="CAI2371330.1"/>
    <property type="molecule type" value="Genomic_DNA"/>
</dbReference>
<evidence type="ECO:0000256" key="1">
    <source>
        <dbReference type="ARBA" id="ARBA00004141"/>
    </source>
</evidence>
<dbReference type="GO" id="GO:0005783">
    <property type="term" value="C:endoplasmic reticulum"/>
    <property type="evidence" value="ECO:0007669"/>
    <property type="project" value="TreeGrafter"/>
</dbReference>
<organism evidence="8 9">
    <name type="scientific">Euplotes crassus</name>
    <dbReference type="NCBI Taxonomy" id="5936"/>
    <lineage>
        <taxon>Eukaryota</taxon>
        <taxon>Sar</taxon>
        <taxon>Alveolata</taxon>
        <taxon>Ciliophora</taxon>
        <taxon>Intramacronucleata</taxon>
        <taxon>Spirotrichea</taxon>
        <taxon>Hypotrichia</taxon>
        <taxon>Euplotida</taxon>
        <taxon>Euplotidae</taxon>
        <taxon>Moneuplotes</taxon>
    </lineage>
</organism>
<dbReference type="SMART" id="SM00724">
    <property type="entry name" value="TLC"/>
    <property type="match status" value="1"/>
</dbReference>
<evidence type="ECO:0000256" key="5">
    <source>
        <dbReference type="PROSITE-ProRule" id="PRU00205"/>
    </source>
</evidence>
<proteinExistence type="predicted"/>
<reference evidence="8" key="1">
    <citation type="submission" date="2023-07" db="EMBL/GenBank/DDBJ databases">
        <authorList>
            <consortium name="AG Swart"/>
            <person name="Singh M."/>
            <person name="Singh A."/>
            <person name="Seah K."/>
            <person name="Emmerich C."/>
        </authorList>
    </citation>
    <scope>NUCLEOTIDE SEQUENCE</scope>
    <source>
        <strain evidence="8">DP1</strain>
    </source>
</reference>
<keyword evidence="4 5" id="KW-0472">Membrane</keyword>
<gene>
    <name evidence="8" type="ORF">ECRASSUSDP1_LOCUS12650</name>
</gene>
<evidence type="ECO:0000259" key="7">
    <source>
        <dbReference type="PROSITE" id="PS50922"/>
    </source>
</evidence>
<evidence type="ECO:0000256" key="3">
    <source>
        <dbReference type="ARBA" id="ARBA00022989"/>
    </source>
</evidence>
<dbReference type="InterPro" id="IPR006634">
    <property type="entry name" value="TLC-dom"/>
</dbReference>
<evidence type="ECO:0000313" key="8">
    <source>
        <dbReference type="EMBL" id="CAI2371330.1"/>
    </source>
</evidence>
<keyword evidence="9" id="KW-1185">Reference proteome</keyword>
<dbReference type="PIRSF" id="PIRSF005225">
    <property type="entry name" value="LAG1_LAC1"/>
    <property type="match status" value="1"/>
</dbReference>
<dbReference type="GO" id="GO:0016020">
    <property type="term" value="C:membrane"/>
    <property type="evidence" value="ECO:0007669"/>
    <property type="project" value="UniProtKB-SubCell"/>
</dbReference>
<dbReference type="InterPro" id="IPR016439">
    <property type="entry name" value="Lag1/Lac1-like"/>
</dbReference>
<evidence type="ECO:0000256" key="6">
    <source>
        <dbReference type="SAM" id="Phobius"/>
    </source>
</evidence>
<dbReference type="GO" id="GO:0046513">
    <property type="term" value="P:ceramide biosynthetic process"/>
    <property type="evidence" value="ECO:0007669"/>
    <property type="project" value="InterPro"/>
</dbReference>
<accession>A0AAD1UQL5</accession>
<protein>
    <recommendedName>
        <fullName evidence="7">TLC domain-containing protein</fullName>
    </recommendedName>
</protein>
<dbReference type="PROSITE" id="PS50922">
    <property type="entry name" value="TLC"/>
    <property type="match status" value="1"/>
</dbReference>
<evidence type="ECO:0000313" key="9">
    <source>
        <dbReference type="Proteomes" id="UP001295684"/>
    </source>
</evidence>
<dbReference type="Proteomes" id="UP001295684">
    <property type="component" value="Unassembled WGS sequence"/>
</dbReference>
<dbReference type="PANTHER" id="PTHR12560">
    <property type="entry name" value="LONGEVITY ASSURANCE FACTOR 1 LAG1"/>
    <property type="match status" value="1"/>
</dbReference>
<comment type="caution">
    <text evidence="8">The sequence shown here is derived from an EMBL/GenBank/DDBJ whole genome shotgun (WGS) entry which is preliminary data.</text>
</comment>
<feature type="transmembrane region" description="Helical" evidence="6">
    <location>
        <begin position="118"/>
        <end position="137"/>
    </location>
</feature>
<feature type="transmembrane region" description="Helical" evidence="6">
    <location>
        <begin position="292"/>
        <end position="315"/>
    </location>
</feature>
<dbReference type="PANTHER" id="PTHR12560:SF0">
    <property type="entry name" value="LD18904P"/>
    <property type="match status" value="1"/>
</dbReference>
<dbReference type="AlphaFoldDB" id="A0AAD1UQL5"/>
<name>A0AAD1UQL5_EUPCR</name>
<sequence>MEKSLEKKAEQKKSQIQKIIDVSTPSQMLCLALTLILFSKIPACISSANTYSRFRKLENPSYDRESLEDFWIVIPCSLVIRLIKVAVNKSSHSYFKGKLQHKYSGETLENKIVKCSRGIFKVLYFTFTFCFGLFAVLRQTPFASPTMFGDGEMMYTFGSWPYTVMPYGLKFYYLLSFSYYVEDGIMHLFMPPNYDYWEMILHHTLTAMLIFASYMNGFWNIGIFVLIQMDMEDIWIGMIRVVMDYSSTAVVAILYSCIMISWAYFRFYAYVKTVLLGFSMVGRLATDNNTDVQPVINLLLITLLGLNIYWFILLLKMGICILKGKPKDLQNVVTKKDLQD</sequence>
<keyword evidence="3 6" id="KW-1133">Transmembrane helix</keyword>
<feature type="domain" description="TLC" evidence="7">
    <location>
        <begin position="113"/>
        <end position="323"/>
    </location>
</feature>
<evidence type="ECO:0000256" key="2">
    <source>
        <dbReference type="ARBA" id="ARBA00022692"/>
    </source>
</evidence>
<evidence type="ECO:0000256" key="4">
    <source>
        <dbReference type="ARBA" id="ARBA00023136"/>
    </source>
</evidence>
<dbReference type="GO" id="GO:0050291">
    <property type="term" value="F:sphingosine N-acyltransferase activity"/>
    <property type="evidence" value="ECO:0007669"/>
    <property type="project" value="InterPro"/>
</dbReference>